<dbReference type="Gramene" id="TraesJAG7B03G04042480.1">
    <property type="protein sequence ID" value="TraesJAG7B03G04042480.1"/>
    <property type="gene ID" value="TraesJAG7B03G04042480"/>
</dbReference>
<organism evidence="1">
    <name type="scientific">Triticum aestivum</name>
    <name type="common">Wheat</name>
    <dbReference type="NCBI Taxonomy" id="4565"/>
    <lineage>
        <taxon>Eukaryota</taxon>
        <taxon>Viridiplantae</taxon>
        <taxon>Streptophyta</taxon>
        <taxon>Embryophyta</taxon>
        <taxon>Tracheophyta</taxon>
        <taxon>Spermatophyta</taxon>
        <taxon>Magnoliopsida</taxon>
        <taxon>Liliopsida</taxon>
        <taxon>Poales</taxon>
        <taxon>Poaceae</taxon>
        <taxon>BOP clade</taxon>
        <taxon>Pooideae</taxon>
        <taxon>Triticodae</taxon>
        <taxon>Triticeae</taxon>
        <taxon>Triticinae</taxon>
        <taxon>Triticum</taxon>
    </lineage>
</organism>
<dbReference type="EnsemblPlants" id="TraesCS7B02G046800.1">
    <property type="protein sequence ID" value="TraesCS7B02G046800.1"/>
    <property type="gene ID" value="TraesCS7B02G046800"/>
</dbReference>
<dbReference type="Gramene" id="TraesRN7B0100113700.1">
    <property type="protein sequence ID" value="TraesRN7B0100113700.1"/>
    <property type="gene ID" value="TraesRN7B0100113700"/>
</dbReference>
<evidence type="ECO:0000313" key="1">
    <source>
        <dbReference type="EnsemblPlants" id="TraesCS7B02G046800.1"/>
    </source>
</evidence>
<sequence length="142" mass="15587">MRLTSSNRHGLAVKPPRPRVTSSTALVLCQPPPLSCRRAHLYFNPALPSVAVTPGRHSGLELQLSDERRRAPRAYVGVAPALSIARSVPYQATHICTVLQVAKDQILRLQDLNRSISQSTMENLKPTPQVALRLGGYDDMAQ</sequence>
<dbReference type="Gramene" id="TraesCS7B03G0125000.1">
    <property type="protein sequence ID" value="TraesCS7B03G0125000.1.CDS"/>
    <property type="gene ID" value="TraesCS7B03G0125000"/>
</dbReference>
<keyword evidence="2" id="KW-1185">Reference proteome</keyword>
<evidence type="ECO:0000313" key="2">
    <source>
        <dbReference type="Proteomes" id="UP000019116"/>
    </source>
</evidence>
<reference evidence="1" key="1">
    <citation type="submission" date="2018-08" db="EMBL/GenBank/DDBJ databases">
        <authorList>
            <person name="Rossello M."/>
        </authorList>
    </citation>
    <scope>NUCLEOTIDE SEQUENCE [LARGE SCALE GENOMIC DNA]</scope>
    <source>
        <strain evidence="1">cv. Chinese Spring</strain>
    </source>
</reference>
<name>A0A3B6SE62_WHEAT</name>
<proteinExistence type="predicted"/>
<accession>A0A3B6SE62</accession>
<protein>
    <submittedName>
        <fullName evidence="1">Uncharacterized protein</fullName>
    </submittedName>
</protein>
<dbReference type="OMA" id="CRRAHLY"/>
<dbReference type="Proteomes" id="UP000019116">
    <property type="component" value="Chromosome 7B"/>
</dbReference>
<dbReference type="AlphaFoldDB" id="A0A3B6SE62"/>
<reference evidence="1" key="2">
    <citation type="submission" date="2018-10" db="UniProtKB">
        <authorList>
            <consortium name="EnsemblPlants"/>
        </authorList>
    </citation>
    <scope>IDENTIFICATION</scope>
</reference>
<dbReference type="Gramene" id="TraesCS7B02G046800.1">
    <property type="protein sequence ID" value="TraesCS7B02G046800.1"/>
    <property type="gene ID" value="TraesCS7B02G046800"/>
</dbReference>